<proteinExistence type="predicted"/>
<keyword evidence="1" id="KW-0732">Signal</keyword>
<protein>
    <recommendedName>
        <fullName evidence="2">DUF7888 domain-containing protein</fullName>
    </recommendedName>
</protein>
<dbReference type="Proteomes" id="UP000184330">
    <property type="component" value="Unassembled WGS sequence"/>
</dbReference>
<dbReference type="OrthoDB" id="3685327at2759"/>
<evidence type="ECO:0000259" key="2">
    <source>
        <dbReference type="Pfam" id="PF25411"/>
    </source>
</evidence>
<dbReference type="STRING" id="576137.A0A1L7XFQ6"/>
<feature type="signal peptide" evidence="1">
    <location>
        <begin position="1"/>
        <end position="20"/>
    </location>
</feature>
<dbReference type="Pfam" id="PF25411">
    <property type="entry name" value="DUF7888"/>
    <property type="match status" value="1"/>
</dbReference>
<organism evidence="3 4">
    <name type="scientific">Phialocephala subalpina</name>
    <dbReference type="NCBI Taxonomy" id="576137"/>
    <lineage>
        <taxon>Eukaryota</taxon>
        <taxon>Fungi</taxon>
        <taxon>Dikarya</taxon>
        <taxon>Ascomycota</taxon>
        <taxon>Pezizomycotina</taxon>
        <taxon>Leotiomycetes</taxon>
        <taxon>Helotiales</taxon>
        <taxon>Mollisiaceae</taxon>
        <taxon>Phialocephala</taxon>
        <taxon>Phialocephala fortinii species complex</taxon>
    </lineage>
</organism>
<feature type="domain" description="DUF7888" evidence="2">
    <location>
        <begin position="57"/>
        <end position="176"/>
    </location>
</feature>
<feature type="chain" id="PRO_5012724688" description="DUF7888 domain-containing protein" evidence="1">
    <location>
        <begin position="21"/>
        <end position="176"/>
    </location>
</feature>
<keyword evidence="4" id="KW-1185">Reference proteome</keyword>
<gene>
    <name evidence="3" type="ORF">PAC_13758</name>
</gene>
<evidence type="ECO:0000313" key="3">
    <source>
        <dbReference type="EMBL" id="CZR63861.1"/>
    </source>
</evidence>
<evidence type="ECO:0000256" key="1">
    <source>
        <dbReference type="SAM" id="SignalP"/>
    </source>
</evidence>
<evidence type="ECO:0000313" key="4">
    <source>
        <dbReference type="Proteomes" id="UP000184330"/>
    </source>
</evidence>
<dbReference type="AlphaFoldDB" id="A0A1L7XFQ6"/>
<dbReference type="InterPro" id="IPR057210">
    <property type="entry name" value="DUF7888"/>
</dbReference>
<accession>A0A1L7XFQ6</accession>
<name>A0A1L7XFQ6_9HELO</name>
<dbReference type="EMBL" id="FJOG01000025">
    <property type="protein sequence ID" value="CZR63861.1"/>
    <property type="molecule type" value="Genomic_DNA"/>
</dbReference>
<reference evidence="3 4" key="1">
    <citation type="submission" date="2016-03" db="EMBL/GenBank/DDBJ databases">
        <authorList>
            <person name="Ploux O."/>
        </authorList>
    </citation>
    <scope>NUCLEOTIDE SEQUENCE [LARGE SCALE GENOMIC DNA]</scope>
    <source>
        <strain evidence="3 4">UAMH 11012</strain>
    </source>
</reference>
<sequence>MLSKNILVSCALAFATFSSASPLQKRAVTVFTDTGSESITPAITTEVVVQPDDVGGKADAAGAVADVINKVVQLVQGLVDADIARRQRFTKETVSAVSIQFPGRSVVMSNVGYSLSCTPEVIQKTSYKAKVGSNVSYDVLIFGAGCTFTLNGDGGFQNWAYILKSGCTANKGTLTC</sequence>